<evidence type="ECO:0000256" key="2">
    <source>
        <dbReference type="ARBA" id="ARBA00009773"/>
    </source>
</evidence>
<keyword evidence="6 8" id="KW-1133">Transmembrane helix</keyword>
<evidence type="ECO:0000256" key="4">
    <source>
        <dbReference type="ARBA" id="ARBA00022475"/>
    </source>
</evidence>
<dbReference type="RefSeq" id="WP_342695378.1">
    <property type="nucleotide sequence ID" value="NZ_JBCGDO010000005.1"/>
</dbReference>
<dbReference type="PANTHER" id="PTHR21716">
    <property type="entry name" value="TRANSMEMBRANE PROTEIN"/>
    <property type="match status" value="1"/>
</dbReference>
<feature type="transmembrane region" description="Helical" evidence="8">
    <location>
        <begin position="151"/>
        <end position="173"/>
    </location>
</feature>
<feature type="transmembrane region" description="Helical" evidence="8">
    <location>
        <begin position="64"/>
        <end position="90"/>
    </location>
</feature>
<evidence type="ECO:0000256" key="1">
    <source>
        <dbReference type="ARBA" id="ARBA00004651"/>
    </source>
</evidence>
<feature type="transmembrane region" description="Helical" evidence="8">
    <location>
        <begin position="278"/>
        <end position="296"/>
    </location>
</feature>
<dbReference type="PANTHER" id="PTHR21716:SF53">
    <property type="entry name" value="PERMEASE PERM-RELATED"/>
    <property type="match status" value="1"/>
</dbReference>
<name>A0ABU9N369_9FLAO</name>
<accession>A0ABU9N369</accession>
<evidence type="ECO:0000256" key="3">
    <source>
        <dbReference type="ARBA" id="ARBA00022448"/>
    </source>
</evidence>
<evidence type="ECO:0000313" key="9">
    <source>
        <dbReference type="EMBL" id="MEM0542154.1"/>
    </source>
</evidence>
<dbReference type="EMBL" id="JBCGDO010000005">
    <property type="protein sequence ID" value="MEM0542154.1"/>
    <property type="molecule type" value="Genomic_DNA"/>
</dbReference>
<keyword evidence="10" id="KW-1185">Reference proteome</keyword>
<keyword evidence="7 8" id="KW-0472">Membrane</keyword>
<feature type="transmembrane region" description="Helical" evidence="8">
    <location>
        <begin position="237"/>
        <end position="266"/>
    </location>
</feature>
<comment type="similarity">
    <text evidence="2">Belongs to the autoinducer-2 exporter (AI-2E) (TC 2.A.86) family.</text>
</comment>
<feature type="transmembrane region" description="Helical" evidence="8">
    <location>
        <begin position="12"/>
        <end position="29"/>
    </location>
</feature>
<keyword evidence="5 8" id="KW-0812">Transmembrane</keyword>
<evidence type="ECO:0000256" key="6">
    <source>
        <dbReference type="ARBA" id="ARBA00022989"/>
    </source>
</evidence>
<evidence type="ECO:0000256" key="7">
    <source>
        <dbReference type="ARBA" id="ARBA00023136"/>
    </source>
</evidence>
<feature type="transmembrane region" description="Helical" evidence="8">
    <location>
        <begin position="316"/>
        <end position="342"/>
    </location>
</feature>
<keyword evidence="3" id="KW-0813">Transport</keyword>
<evidence type="ECO:0000313" key="10">
    <source>
        <dbReference type="Proteomes" id="UP001460072"/>
    </source>
</evidence>
<keyword evidence="4" id="KW-1003">Cell membrane</keyword>
<protein>
    <submittedName>
        <fullName evidence="9">AI-2E family transporter</fullName>
    </submittedName>
</protein>
<proteinExistence type="inferred from homology"/>
<reference evidence="9 10" key="1">
    <citation type="submission" date="2024-03" db="EMBL/GenBank/DDBJ databases">
        <title>Two novel species of the genus Flavobacterium exhibiting potentially degradation of complex polysaccharides.</title>
        <authorList>
            <person name="Lian X."/>
        </authorList>
    </citation>
    <scope>NUCLEOTIDE SEQUENCE [LARGE SCALE GENOMIC DNA]</scope>
    <source>
        <strain evidence="10">j3</strain>
    </source>
</reference>
<dbReference type="Pfam" id="PF01594">
    <property type="entry name" value="AI-2E_transport"/>
    <property type="match status" value="1"/>
</dbReference>
<evidence type="ECO:0000256" key="8">
    <source>
        <dbReference type="SAM" id="Phobius"/>
    </source>
</evidence>
<sequence>MMSSKIIANGILRAIAAIVLVGLGLYFLYLIQSVIIYLVVAFILTLIGNPILDFFKQKLKFNHIFATVATLSVYFLIIIGLLLLFVPLIMTQGESLSLLNTAEIEKNIVQLFDKIAIYLDSHNIDSKKVFKEANLGSKLDFSFIPNLFNHIINALSSFGVGLASVLFITFFFLKDRINFIIAAKQLIPEPQEEKILNSLHKINHLLSRYFIGLLLQLFIVFVLYLIVLLIFGVQNAIVIAFLCAILNIVPYIGPLIASFVAALLTMLSNLGGDFQTQMLPLTIYVMIGFWIVQLIDNNVSSPIIFSKSVSSHPLEIFLVVLIAGFLFGIIGMIVAIPFYTILKVFGKEFFPENIIIKLLTKNI</sequence>
<comment type="subcellular location">
    <subcellularLocation>
        <location evidence="1">Cell membrane</location>
        <topology evidence="1">Multi-pass membrane protein</topology>
    </subcellularLocation>
</comment>
<gene>
    <name evidence="9" type="ORF">WFZ85_05975</name>
</gene>
<evidence type="ECO:0000256" key="5">
    <source>
        <dbReference type="ARBA" id="ARBA00022692"/>
    </source>
</evidence>
<organism evidence="9 10">
    <name type="scientific">Flavobacterium aureirubrum</name>
    <dbReference type="NCBI Taxonomy" id="3133147"/>
    <lineage>
        <taxon>Bacteria</taxon>
        <taxon>Pseudomonadati</taxon>
        <taxon>Bacteroidota</taxon>
        <taxon>Flavobacteriia</taxon>
        <taxon>Flavobacteriales</taxon>
        <taxon>Flavobacteriaceae</taxon>
        <taxon>Flavobacterium</taxon>
    </lineage>
</organism>
<dbReference type="InterPro" id="IPR002549">
    <property type="entry name" value="AI-2E-like"/>
</dbReference>
<dbReference type="Proteomes" id="UP001460072">
    <property type="component" value="Unassembled WGS sequence"/>
</dbReference>
<comment type="caution">
    <text evidence="9">The sequence shown here is derived from an EMBL/GenBank/DDBJ whole genome shotgun (WGS) entry which is preliminary data.</text>
</comment>
<feature type="transmembrane region" description="Helical" evidence="8">
    <location>
        <begin position="209"/>
        <end position="231"/>
    </location>
</feature>
<feature type="transmembrane region" description="Helical" evidence="8">
    <location>
        <begin position="35"/>
        <end position="52"/>
    </location>
</feature>